<dbReference type="GO" id="GO:0019305">
    <property type="term" value="P:dTDP-rhamnose biosynthetic process"/>
    <property type="evidence" value="ECO:0007669"/>
    <property type="project" value="UniProtKB-UniPathway"/>
</dbReference>
<evidence type="ECO:0000256" key="6">
    <source>
        <dbReference type="RuleBase" id="RU364082"/>
    </source>
</evidence>
<evidence type="ECO:0000256" key="5">
    <source>
        <dbReference type="ARBA" id="ARBA00048200"/>
    </source>
</evidence>
<protein>
    <recommendedName>
        <fullName evidence="4 6">dTDP-4-dehydrorhamnose reductase</fullName>
        <ecNumber evidence="3 6">1.1.1.133</ecNumber>
    </recommendedName>
</protein>
<evidence type="ECO:0000313" key="8">
    <source>
        <dbReference type="EMBL" id="VVN66085.1"/>
    </source>
</evidence>
<dbReference type="CDD" id="cd05254">
    <property type="entry name" value="dTDP_HR_like_SDR_e"/>
    <property type="match status" value="1"/>
</dbReference>
<dbReference type="InterPro" id="IPR029903">
    <property type="entry name" value="RmlD-like-bd"/>
</dbReference>
<evidence type="ECO:0000313" key="9">
    <source>
        <dbReference type="Proteomes" id="UP000326557"/>
    </source>
</evidence>
<organism evidence="8 9">
    <name type="scientific">Pseudomonas fluorescens</name>
    <dbReference type="NCBI Taxonomy" id="294"/>
    <lineage>
        <taxon>Bacteria</taxon>
        <taxon>Pseudomonadati</taxon>
        <taxon>Pseudomonadota</taxon>
        <taxon>Gammaproteobacteria</taxon>
        <taxon>Pseudomonadales</taxon>
        <taxon>Pseudomonadaceae</taxon>
        <taxon>Pseudomonas</taxon>
    </lineage>
</organism>
<dbReference type="RefSeq" id="WP_150631851.1">
    <property type="nucleotide sequence ID" value="NZ_CABVHI010000015.1"/>
</dbReference>
<dbReference type="UniPathway" id="UPA00124"/>
<dbReference type="AlphaFoldDB" id="A0A5E7MTI2"/>
<dbReference type="InterPro" id="IPR036291">
    <property type="entry name" value="NAD(P)-bd_dom_sf"/>
</dbReference>
<evidence type="ECO:0000256" key="4">
    <source>
        <dbReference type="ARBA" id="ARBA00017099"/>
    </source>
</evidence>
<keyword evidence="6 8" id="KW-0560">Oxidoreductase</keyword>
<dbReference type="OrthoDB" id="9803892at2"/>
<comment type="pathway">
    <text evidence="1 6">Carbohydrate biosynthesis; dTDP-L-rhamnose biosynthesis.</text>
</comment>
<dbReference type="InterPro" id="IPR005913">
    <property type="entry name" value="dTDP_dehydrorham_reduct"/>
</dbReference>
<dbReference type="PANTHER" id="PTHR10491:SF4">
    <property type="entry name" value="METHIONINE ADENOSYLTRANSFERASE 2 SUBUNIT BETA"/>
    <property type="match status" value="1"/>
</dbReference>
<dbReference type="Proteomes" id="UP000326557">
    <property type="component" value="Unassembled WGS sequence"/>
</dbReference>
<evidence type="ECO:0000259" key="7">
    <source>
        <dbReference type="Pfam" id="PF04321"/>
    </source>
</evidence>
<dbReference type="GO" id="GO:0008831">
    <property type="term" value="F:dTDP-4-dehydrorhamnose reductase activity"/>
    <property type="evidence" value="ECO:0007669"/>
    <property type="project" value="UniProtKB-EC"/>
</dbReference>
<dbReference type="Gene3D" id="3.40.50.720">
    <property type="entry name" value="NAD(P)-binding Rossmann-like Domain"/>
    <property type="match status" value="1"/>
</dbReference>
<dbReference type="Gene3D" id="3.90.25.10">
    <property type="entry name" value="UDP-galactose 4-epimerase, domain 1"/>
    <property type="match status" value="1"/>
</dbReference>
<dbReference type="FunFam" id="3.40.50.720:FF:000159">
    <property type="entry name" value="dTDP-4-dehydrorhamnose reductase"/>
    <property type="match status" value="1"/>
</dbReference>
<comment type="catalytic activity">
    <reaction evidence="5 6">
        <text>dTDP-beta-L-rhamnose + NADP(+) = dTDP-4-dehydro-beta-L-rhamnose + NADPH + H(+)</text>
        <dbReference type="Rhea" id="RHEA:21796"/>
        <dbReference type="ChEBI" id="CHEBI:15378"/>
        <dbReference type="ChEBI" id="CHEBI:57510"/>
        <dbReference type="ChEBI" id="CHEBI:57783"/>
        <dbReference type="ChEBI" id="CHEBI:58349"/>
        <dbReference type="ChEBI" id="CHEBI:62830"/>
        <dbReference type="EC" id="1.1.1.133"/>
    </reaction>
</comment>
<comment type="cofactor">
    <cofactor evidence="6">
        <name>Mg(2+)</name>
        <dbReference type="ChEBI" id="CHEBI:18420"/>
    </cofactor>
    <text evidence="6">Binds 1 Mg(2+) ion per monomer.</text>
</comment>
<comment type="similarity">
    <text evidence="2 6">Belongs to the dTDP-4-dehydrorhamnose reductase family.</text>
</comment>
<dbReference type="EMBL" id="CABVHP010000001">
    <property type="protein sequence ID" value="VVN66085.1"/>
    <property type="molecule type" value="Genomic_DNA"/>
</dbReference>
<gene>
    <name evidence="8" type="primary">rmlD_1</name>
    <name evidence="8" type="ORF">PS704_00102</name>
</gene>
<dbReference type="GO" id="GO:0009243">
    <property type="term" value="P:O antigen biosynthetic process"/>
    <property type="evidence" value="ECO:0007669"/>
    <property type="project" value="UniProtKB-UniPathway"/>
</dbReference>
<name>A0A5E7MTI2_PSEFL</name>
<proteinExistence type="inferred from homology"/>
<dbReference type="PANTHER" id="PTHR10491">
    <property type="entry name" value="DTDP-4-DEHYDRORHAMNOSE REDUCTASE"/>
    <property type="match status" value="1"/>
</dbReference>
<dbReference type="UniPathway" id="UPA00281"/>
<evidence type="ECO:0000256" key="1">
    <source>
        <dbReference type="ARBA" id="ARBA00004781"/>
    </source>
</evidence>
<dbReference type="NCBIfam" id="TIGR01214">
    <property type="entry name" value="rmlD"/>
    <property type="match status" value="1"/>
</dbReference>
<reference evidence="8 9" key="1">
    <citation type="submission" date="2019-09" db="EMBL/GenBank/DDBJ databases">
        <authorList>
            <person name="Chandra G."/>
            <person name="Truman W A."/>
        </authorList>
    </citation>
    <scope>NUCLEOTIDE SEQUENCE [LARGE SCALE GENOMIC DNA]</scope>
    <source>
        <strain evidence="8">PS704</strain>
    </source>
</reference>
<comment type="function">
    <text evidence="6">Catalyzes the reduction of dTDP-6-deoxy-L-lyxo-4-hexulose to yield dTDP-L-rhamnose.</text>
</comment>
<dbReference type="EC" id="1.1.1.133" evidence="3 6"/>
<feature type="domain" description="RmlD-like substrate binding" evidence="7">
    <location>
        <begin position="1"/>
        <end position="286"/>
    </location>
</feature>
<dbReference type="SUPFAM" id="SSF51735">
    <property type="entry name" value="NAD(P)-binding Rossmann-fold domains"/>
    <property type="match status" value="1"/>
</dbReference>
<evidence type="ECO:0000256" key="3">
    <source>
        <dbReference type="ARBA" id="ARBA00012929"/>
    </source>
</evidence>
<sequence>MRILISGKHGQVSSELQKRLGAMGELVVPGRDQLDLAQPEQIRQQVRRVRPDLIINAAAYTAVDKAQSEKAAAFAVNAQAPGILAEEAAALGIPLIHYSTDYVFDGRKGAPYTETDATNPLGVYGESKLAGEQAITAVQGKHLILRTSWVYSTHGHNFLLTMQRLLQEKPELRIVADQIGAPTWAGTIANSTLALIERWQAGESGAWGTYHLSAQGETSWFGFAQAIGEALREQGKPCAHLLPIPSSDYPTPAARPLNSRLDCSRLLREWGVSQPDWQTALRECLAGQA</sequence>
<evidence type="ECO:0000256" key="2">
    <source>
        <dbReference type="ARBA" id="ARBA00010944"/>
    </source>
</evidence>
<dbReference type="Pfam" id="PF04321">
    <property type="entry name" value="RmlD_sub_bind"/>
    <property type="match status" value="1"/>
</dbReference>
<keyword evidence="6" id="KW-0521">NADP</keyword>
<accession>A0A5E7MTI2</accession>
<dbReference type="GO" id="GO:0005829">
    <property type="term" value="C:cytosol"/>
    <property type="evidence" value="ECO:0007669"/>
    <property type="project" value="TreeGrafter"/>
</dbReference>